<dbReference type="AlphaFoldDB" id="A0A1M6UTA6"/>
<feature type="domain" description="ABC3 transporter permease C-terminal" evidence="7">
    <location>
        <begin position="259"/>
        <end position="369"/>
    </location>
</feature>
<keyword evidence="2" id="KW-1003">Cell membrane</keyword>
<gene>
    <name evidence="8" type="ORF">SAMN02745243_03596</name>
</gene>
<evidence type="ECO:0000256" key="3">
    <source>
        <dbReference type="ARBA" id="ARBA00022692"/>
    </source>
</evidence>
<proteinExistence type="predicted"/>
<feature type="transmembrane region" description="Helical" evidence="6">
    <location>
        <begin position="686"/>
        <end position="707"/>
    </location>
</feature>
<reference evidence="8 9" key="1">
    <citation type="submission" date="2016-11" db="EMBL/GenBank/DDBJ databases">
        <authorList>
            <person name="Jaros S."/>
            <person name="Januszkiewicz K."/>
            <person name="Wedrychowicz H."/>
        </authorList>
    </citation>
    <scope>NUCLEOTIDE SEQUENCE [LARGE SCALE GENOMIC DNA]</scope>
    <source>
        <strain evidence="8 9">DSM 15480</strain>
    </source>
</reference>
<dbReference type="Proteomes" id="UP000184301">
    <property type="component" value="Unassembled WGS sequence"/>
</dbReference>
<evidence type="ECO:0000256" key="1">
    <source>
        <dbReference type="ARBA" id="ARBA00004651"/>
    </source>
</evidence>
<name>A0A1M6UTA6_9FIRM</name>
<feature type="domain" description="ABC3 transporter permease C-terminal" evidence="7">
    <location>
        <begin position="648"/>
        <end position="763"/>
    </location>
</feature>
<keyword evidence="5 6" id="KW-0472">Membrane</keyword>
<keyword evidence="9" id="KW-1185">Reference proteome</keyword>
<evidence type="ECO:0000256" key="4">
    <source>
        <dbReference type="ARBA" id="ARBA00022989"/>
    </source>
</evidence>
<dbReference type="STRING" id="1121950.SAMN02745243_03596"/>
<dbReference type="InterPro" id="IPR003838">
    <property type="entry name" value="ABC3_permease_C"/>
</dbReference>
<evidence type="ECO:0000256" key="6">
    <source>
        <dbReference type="SAM" id="Phobius"/>
    </source>
</evidence>
<comment type="subcellular location">
    <subcellularLocation>
        <location evidence="1">Cell membrane</location>
        <topology evidence="1">Multi-pass membrane protein</topology>
    </subcellularLocation>
</comment>
<dbReference type="EMBL" id="FQZY01000078">
    <property type="protein sequence ID" value="SHK72373.1"/>
    <property type="molecule type" value="Genomic_DNA"/>
</dbReference>
<dbReference type="GO" id="GO:0005886">
    <property type="term" value="C:plasma membrane"/>
    <property type="evidence" value="ECO:0007669"/>
    <property type="project" value="UniProtKB-SubCell"/>
</dbReference>
<organism evidence="8 9">
    <name type="scientific">Hespellia stercorisuis DSM 15480</name>
    <dbReference type="NCBI Taxonomy" id="1121950"/>
    <lineage>
        <taxon>Bacteria</taxon>
        <taxon>Bacillati</taxon>
        <taxon>Bacillota</taxon>
        <taxon>Clostridia</taxon>
        <taxon>Lachnospirales</taxon>
        <taxon>Lachnospiraceae</taxon>
        <taxon>Hespellia</taxon>
    </lineage>
</organism>
<accession>A0A1M6UTA6</accession>
<dbReference type="RefSeq" id="WP_073112909.1">
    <property type="nucleotide sequence ID" value="NZ_FQZY01000078.1"/>
</dbReference>
<sequence>MKNPLRKRLLRELRDEAGKYAVIFLLLVATIGFVSGFLVADGSMRTIYDESFEKYNIEDGYFDVKSEMTAEEKSAIEENGITVYENYFKEEALTNNSTLRIYRNREDVDRVCLMEGEFPKKTGEIAVDRMYAENNEIEVGDTLKSDDREWKVTGLVALSDYSCLFSNNNDTMFDAVKFGVAVVTDDEFNTFSRKTLRYRYAWTYDAKPADEQEENNRAEDLMKAMGKTVTLESFVPQYQNQAIKFTGEDMGSDKAMMTVLLYMIIGILAFVFGITISNTISKEANTIGTLRASGYTRAELVRHYLSLPLIVTATGALLGNVLGYTMMKNVVCGMYYGSYSLTKYETIWSGEAFLKTTVVPFFMMLLINLLILNYKMKLSPLKFIRRDLSRRKQKHAVRLSVRCPFFARFRMRIILQNMSNYAILLVGITFANLLLLFGLALPVVLDHYQEEVEQNMLSSYQYMLSVPVSIMSDDSKLRSMLSMLEFSKSVETDNKDAEKFSVYSLDTTDGPCDSEEILLYGIEDGSHYIPLDVSGSQVYISKGYADKYRLGAGDKITLKEKYKGGEYTFTITGVYDYMGSLSLFMNQQRLNKTFDLDDDYFSGYFSDTEITDINEKYIGSVVDLDALTKVSRQLDVSMGSMMYLVDGFAILIFLVLIYLLSKIVIEKNGQSISMVKILGYGNGEICRLYILSTSIMVVIFLLLSMAIDYELIKVIYRVMMMESISGWIEFYINRAVFVKMFGLGIVAYAVVAVLEVRKIRRVPMDEALKNVE</sequence>
<evidence type="ECO:0000256" key="5">
    <source>
        <dbReference type="ARBA" id="ARBA00023136"/>
    </source>
</evidence>
<dbReference type="Pfam" id="PF02687">
    <property type="entry name" value="FtsX"/>
    <property type="match status" value="2"/>
</dbReference>
<dbReference type="PANTHER" id="PTHR30287">
    <property type="entry name" value="MEMBRANE COMPONENT OF PREDICTED ABC SUPERFAMILY METABOLITE UPTAKE TRANSPORTER"/>
    <property type="match status" value="1"/>
</dbReference>
<feature type="transmembrane region" description="Helical" evidence="6">
    <location>
        <begin position="20"/>
        <end position="40"/>
    </location>
</feature>
<evidence type="ECO:0000256" key="2">
    <source>
        <dbReference type="ARBA" id="ARBA00022475"/>
    </source>
</evidence>
<keyword evidence="4 6" id="KW-1133">Transmembrane helix</keyword>
<keyword evidence="3 6" id="KW-0812">Transmembrane</keyword>
<feature type="transmembrane region" description="Helical" evidence="6">
    <location>
        <begin position="347"/>
        <end position="372"/>
    </location>
</feature>
<feature type="transmembrane region" description="Helical" evidence="6">
    <location>
        <begin position="727"/>
        <end position="754"/>
    </location>
</feature>
<feature type="transmembrane region" description="Helical" evidence="6">
    <location>
        <begin position="259"/>
        <end position="280"/>
    </location>
</feature>
<protein>
    <submittedName>
        <fullName evidence="8">Putative ABC transport system permease protein</fullName>
    </submittedName>
</protein>
<dbReference type="InterPro" id="IPR038766">
    <property type="entry name" value="Membrane_comp_ABC_pdt"/>
</dbReference>
<evidence type="ECO:0000259" key="7">
    <source>
        <dbReference type="Pfam" id="PF02687"/>
    </source>
</evidence>
<dbReference type="PANTHER" id="PTHR30287:SF2">
    <property type="entry name" value="BLL1001 PROTEIN"/>
    <property type="match status" value="1"/>
</dbReference>
<feature type="transmembrane region" description="Helical" evidence="6">
    <location>
        <begin position="301"/>
        <end position="327"/>
    </location>
</feature>
<dbReference type="OrthoDB" id="2934570at2"/>
<evidence type="ECO:0000313" key="8">
    <source>
        <dbReference type="EMBL" id="SHK72373.1"/>
    </source>
</evidence>
<feature type="transmembrane region" description="Helical" evidence="6">
    <location>
        <begin position="641"/>
        <end position="665"/>
    </location>
</feature>
<feature type="transmembrane region" description="Helical" evidence="6">
    <location>
        <begin position="421"/>
        <end position="445"/>
    </location>
</feature>
<evidence type="ECO:0000313" key="9">
    <source>
        <dbReference type="Proteomes" id="UP000184301"/>
    </source>
</evidence>